<dbReference type="InterPro" id="IPR031974">
    <property type="entry name" value="PDCD7"/>
</dbReference>
<feature type="coiled-coil region" evidence="1">
    <location>
        <begin position="366"/>
        <end position="430"/>
    </location>
</feature>
<organism evidence="3 4">
    <name type="scientific">Saccoglossus kowalevskii</name>
    <name type="common">Acorn worm</name>
    <dbReference type="NCBI Taxonomy" id="10224"/>
    <lineage>
        <taxon>Eukaryota</taxon>
        <taxon>Metazoa</taxon>
        <taxon>Hemichordata</taxon>
        <taxon>Enteropneusta</taxon>
        <taxon>Harrimaniidae</taxon>
        <taxon>Saccoglossus</taxon>
    </lineage>
</organism>
<evidence type="ECO:0000313" key="3">
    <source>
        <dbReference type="Proteomes" id="UP000694865"/>
    </source>
</evidence>
<gene>
    <name evidence="4" type="primary">LOC100368710</name>
</gene>
<evidence type="ECO:0000256" key="2">
    <source>
        <dbReference type="SAM" id="MobiDB-lite"/>
    </source>
</evidence>
<keyword evidence="3" id="KW-1185">Reference proteome</keyword>
<dbReference type="Pfam" id="PF16021">
    <property type="entry name" value="PDCD7"/>
    <property type="match status" value="1"/>
</dbReference>
<name>A0ABM0GJH5_SACKO</name>
<dbReference type="GeneID" id="100368710"/>
<reference evidence="4" key="1">
    <citation type="submission" date="2025-08" db="UniProtKB">
        <authorList>
            <consortium name="RefSeq"/>
        </authorList>
    </citation>
    <scope>IDENTIFICATION</scope>
    <source>
        <tissue evidence="4">Testes</tissue>
    </source>
</reference>
<accession>A0ABM0GJH5</accession>
<dbReference type="PANTHER" id="PTHR48190:SF2">
    <property type="entry name" value="PROGRAMMED CELL DEATH PROTEIN 7"/>
    <property type="match status" value="1"/>
</dbReference>
<dbReference type="Proteomes" id="UP000694865">
    <property type="component" value="Unplaced"/>
</dbReference>
<dbReference type="RefSeq" id="XP_002731216.2">
    <property type="nucleotide sequence ID" value="XM_002731170.2"/>
</dbReference>
<sequence length="617" mass="71687">MTSRMFGPEGHRFSDFGSMKLSGNHGFSGNDQSYASSSSGNNVLSSSSDSAPRILDQPVLVQQQRPTHNRSSTGTVMFSNAPHNWYPNVAPDSQSKFSGINFPPPPLNAMQPPPLPPPPQFEVDMTRFVPPPPFMQQTQQSIEENSWQQSQQTASHGHPHQHTFTEKKHFPHPTKLELPNASSLLDNLPRGSNIHSTNSPQDHQQLHKRWYRQTAPQEAPSMNSSGLSATKKQFLVRNGNQQFTETPSLTTQPRTMSNISHQNKSLKSERVLDQEWIDDLIRTRNVISRKKAKPSIPRMTVGEFKDLLRQIIQLNAELSDLRDKLMYNIEKDDSAWQYEYRRTQKIQKKLVKLQSELNNEEGISLIKQKVERIKKKRARSRQARKRKCEENEEALKNREELNKKMDDLFNKELERKLEETREKALREEIDKTTFEIRQKKSEATKALKVLKSLRKLRQLRKDAAEKKGYHTTLESSKTFDLRIQSLEKLFNKQRDVYMDEEKTMQVMMEFKQEEDKEREKEIIRKKMRDAAKRIVNSQLDCLFGQDEPLEASHPMYAFRQYYSQAENSYQSLLEIRHFWDSFLTSEGTCGASSIPVNWVFPSESSNAVWNSYLDKTR</sequence>
<keyword evidence="1" id="KW-0175">Coiled coil</keyword>
<feature type="region of interest" description="Disordered" evidence="2">
    <location>
        <begin position="137"/>
        <end position="176"/>
    </location>
</feature>
<feature type="compositionally biased region" description="Low complexity" evidence="2">
    <location>
        <begin position="28"/>
        <end position="50"/>
    </location>
</feature>
<dbReference type="PANTHER" id="PTHR48190">
    <property type="entry name" value="PROGRAMMED CELL DEATH PROTEIN 7"/>
    <property type="match status" value="1"/>
</dbReference>
<evidence type="ECO:0000313" key="4">
    <source>
        <dbReference type="RefSeq" id="XP_002731216.2"/>
    </source>
</evidence>
<feature type="region of interest" description="Disordered" evidence="2">
    <location>
        <begin position="1"/>
        <end position="50"/>
    </location>
</feature>
<feature type="compositionally biased region" description="Polar residues" evidence="2">
    <location>
        <begin position="137"/>
        <end position="155"/>
    </location>
</feature>
<evidence type="ECO:0000256" key="1">
    <source>
        <dbReference type="SAM" id="Coils"/>
    </source>
</evidence>
<protein>
    <submittedName>
        <fullName evidence="4">Programmed cell death protein 7-like</fullName>
    </submittedName>
</protein>
<feature type="region of interest" description="Disordered" evidence="2">
    <location>
        <begin position="244"/>
        <end position="263"/>
    </location>
</feature>
<dbReference type="InterPro" id="IPR052831">
    <property type="entry name" value="Apoptosis_promoter"/>
</dbReference>
<proteinExistence type="predicted"/>